<dbReference type="InterPro" id="IPR050553">
    <property type="entry name" value="Thioredoxin_ResA/DsbE_sf"/>
</dbReference>
<evidence type="ECO:0000313" key="7">
    <source>
        <dbReference type="EMBL" id="SIT09970.1"/>
    </source>
</evidence>
<evidence type="ECO:0000256" key="4">
    <source>
        <dbReference type="ARBA" id="ARBA00023284"/>
    </source>
</evidence>
<evidence type="ECO:0000256" key="5">
    <source>
        <dbReference type="SAM" id="SignalP"/>
    </source>
</evidence>
<dbReference type="GO" id="GO:0016491">
    <property type="term" value="F:oxidoreductase activity"/>
    <property type="evidence" value="ECO:0007669"/>
    <property type="project" value="InterPro"/>
</dbReference>
<comment type="subcellular location">
    <subcellularLocation>
        <location evidence="1">Cell envelope</location>
    </subcellularLocation>
</comment>
<keyword evidence="4" id="KW-0676">Redox-active center</keyword>
<keyword evidence="8" id="KW-1185">Reference proteome</keyword>
<name>A0A173ML69_9BACT</name>
<dbReference type="PROSITE" id="PS00194">
    <property type="entry name" value="THIOREDOXIN_1"/>
    <property type="match status" value="1"/>
</dbReference>
<dbReference type="Proteomes" id="UP000186917">
    <property type="component" value="Unassembled WGS sequence"/>
</dbReference>
<dbReference type="InterPro" id="IPR025380">
    <property type="entry name" value="DUF4369"/>
</dbReference>
<dbReference type="KEGG" id="fln:FLA_4181"/>
<keyword evidence="5" id="KW-0732">Signal</keyword>
<dbReference type="CDD" id="cd02966">
    <property type="entry name" value="TlpA_like_family"/>
    <property type="match status" value="1"/>
</dbReference>
<protein>
    <submittedName>
        <fullName evidence="7">Peroxiredoxin</fullName>
    </submittedName>
</protein>
<evidence type="ECO:0000256" key="3">
    <source>
        <dbReference type="ARBA" id="ARBA00023157"/>
    </source>
</evidence>
<feature type="signal peptide" evidence="5">
    <location>
        <begin position="1"/>
        <end position="18"/>
    </location>
</feature>
<feature type="chain" id="PRO_5030023118" evidence="5">
    <location>
        <begin position="19"/>
        <end position="368"/>
    </location>
</feature>
<evidence type="ECO:0000313" key="8">
    <source>
        <dbReference type="Proteomes" id="UP000186917"/>
    </source>
</evidence>
<reference evidence="8" key="1">
    <citation type="submission" date="2017-01" db="EMBL/GenBank/DDBJ databases">
        <authorList>
            <person name="Varghese N."/>
            <person name="Submissions S."/>
        </authorList>
    </citation>
    <scope>NUCLEOTIDE SEQUENCE [LARGE SCALE GENOMIC DNA]</scope>
    <source>
        <strain evidence="8">DSM 21054</strain>
    </source>
</reference>
<dbReference type="InterPro" id="IPR017937">
    <property type="entry name" value="Thioredoxin_CS"/>
</dbReference>
<dbReference type="STRING" id="477680.SAMN05421788_103484"/>
<dbReference type="InterPro" id="IPR036249">
    <property type="entry name" value="Thioredoxin-like_sf"/>
</dbReference>
<dbReference type="EMBL" id="FTOR01000003">
    <property type="protein sequence ID" value="SIT09970.1"/>
    <property type="molecule type" value="Genomic_DNA"/>
</dbReference>
<accession>A0A173ML69</accession>
<evidence type="ECO:0000256" key="2">
    <source>
        <dbReference type="ARBA" id="ARBA00022748"/>
    </source>
</evidence>
<keyword evidence="3" id="KW-1015">Disulfide bond</keyword>
<dbReference type="SUPFAM" id="SSF52833">
    <property type="entry name" value="Thioredoxin-like"/>
    <property type="match status" value="1"/>
</dbReference>
<dbReference type="PANTHER" id="PTHR42852:SF6">
    <property type="entry name" value="THIOL:DISULFIDE INTERCHANGE PROTEIN DSBE"/>
    <property type="match status" value="1"/>
</dbReference>
<dbReference type="Pfam" id="PF00578">
    <property type="entry name" value="AhpC-TSA"/>
    <property type="match status" value="1"/>
</dbReference>
<evidence type="ECO:0000256" key="1">
    <source>
        <dbReference type="ARBA" id="ARBA00004196"/>
    </source>
</evidence>
<dbReference type="Gene3D" id="3.40.30.10">
    <property type="entry name" value="Glutaredoxin"/>
    <property type="match status" value="1"/>
</dbReference>
<evidence type="ECO:0000259" key="6">
    <source>
        <dbReference type="PROSITE" id="PS51352"/>
    </source>
</evidence>
<dbReference type="RefSeq" id="WP_076379293.1">
    <property type="nucleotide sequence ID" value="NZ_AP017422.1"/>
</dbReference>
<dbReference type="PANTHER" id="PTHR42852">
    <property type="entry name" value="THIOL:DISULFIDE INTERCHANGE PROTEIN DSBE"/>
    <property type="match status" value="1"/>
</dbReference>
<dbReference type="InterPro" id="IPR000866">
    <property type="entry name" value="AhpC/TSA"/>
</dbReference>
<organism evidence="7 8">
    <name type="scientific">Filimonas lacunae</name>
    <dbReference type="NCBI Taxonomy" id="477680"/>
    <lineage>
        <taxon>Bacteria</taxon>
        <taxon>Pseudomonadati</taxon>
        <taxon>Bacteroidota</taxon>
        <taxon>Chitinophagia</taxon>
        <taxon>Chitinophagales</taxon>
        <taxon>Chitinophagaceae</taxon>
        <taxon>Filimonas</taxon>
    </lineage>
</organism>
<dbReference type="OrthoDB" id="6399635at2"/>
<keyword evidence="2" id="KW-0201">Cytochrome c-type biogenesis</keyword>
<dbReference type="Pfam" id="PF14289">
    <property type="entry name" value="DUF4369"/>
    <property type="match status" value="1"/>
</dbReference>
<feature type="domain" description="Thioredoxin" evidence="6">
    <location>
        <begin position="230"/>
        <end position="368"/>
    </location>
</feature>
<proteinExistence type="predicted"/>
<dbReference type="PROSITE" id="PS51352">
    <property type="entry name" value="THIOREDOXIN_2"/>
    <property type="match status" value="1"/>
</dbReference>
<sequence length="368" mass="40726">MKRIVSALLLALPVASIAQNGFTIQGNIKGLPDNSLVYLAGNSETDTIARDYVKKGSFLLKGKADETNTRMLAIPALNQQQVVFMGNDALTVTGDATGKTGANATPVELAVAGTGPHQDYEEFIYYIKPLYDYVDYYRQLMQNARIRESKDSAMIMLNTAYTLYQTSIDRFVNRKPASAMSALLLAYSYDTDPNKDVSLLERRFATLKGDALNNRFAKGVQEVIATSKAGAIGTQAIPFTQNDVDGKPVSLSQFKGQYVLVDFWASWCGPCRMENPNVVAAYKQFKDKGFTVLGVSLDQTKDAWVKAIKADNLTWTQVSDLKYWNNEVSRAYHIESIPSNLLIDPNGMIIGKNLRGQELLKKLSEVLK</sequence>
<dbReference type="GO" id="GO:0030313">
    <property type="term" value="C:cell envelope"/>
    <property type="evidence" value="ECO:0007669"/>
    <property type="project" value="UniProtKB-SubCell"/>
</dbReference>
<dbReference type="AlphaFoldDB" id="A0A173ML69"/>
<dbReference type="InterPro" id="IPR013766">
    <property type="entry name" value="Thioredoxin_domain"/>
</dbReference>
<dbReference type="GO" id="GO:0017004">
    <property type="term" value="P:cytochrome complex assembly"/>
    <property type="evidence" value="ECO:0007669"/>
    <property type="project" value="UniProtKB-KW"/>
</dbReference>
<dbReference type="GO" id="GO:0016209">
    <property type="term" value="F:antioxidant activity"/>
    <property type="evidence" value="ECO:0007669"/>
    <property type="project" value="InterPro"/>
</dbReference>
<gene>
    <name evidence="7" type="ORF">SAMN05421788_103484</name>
</gene>